<evidence type="ECO:0000256" key="1">
    <source>
        <dbReference type="ARBA" id="ARBA00023015"/>
    </source>
</evidence>
<dbReference type="GO" id="GO:0003677">
    <property type="term" value="F:DNA binding"/>
    <property type="evidence" value="ECO:0007669"/>
    <property type="project" value="UniProtKB-KW"/>
</dbReference>
<dbReference type="InterPro" id="IPR037171">
    <property type="entry name" value="NagB/RpiA_transferase-like"/>
</dbReference>
<dbReference type="InterPro" id="IPR001034">
    <property type="entry name" value="DeoR_HTH"/>
</dbReference>
<keyword evidence="2 5" id="KW-0238">DNA-binding</keyword>
<dbReference type="PRINTS" id="PR00037">
    <property type="entry name" value="HTHLACR"/>
</dbReference>
<dbReference type="Pfam" id="PF00455">
    <property type="entry name" value="DeoRC"/>
    <property type="match status" value="1"/>
</dbReference>
<dbReference type="InterPro" id="IPR036388">
    <property type="entry name" value="WH-like_DNA-bd_sf"/>
</dbReference>
<dbReference type="InterPro" id="IPR014036">
    <property type="entry name" value="DeoR-like_C"/>
</dbReference>
<dbReference type="RefSeq" id="WP_347439102.1">
    <property type="nucleotide sequence ID" value="NZ_CP089291.1"/>
</dbReference>
<dbReference type="SUPFAM" id="SSF46785">
    <property type="entry name" value="Winged helix' DNA-binding domain"/>
    <property type="match status" value="1"/>
</dbReference>
<dbReference type="Gene3D" id="1.10.10.10">
    <property type="entry name" value="Winged helix-like DNA-binding domain superfamily/Winged helix DNA-binding domain"/>
    <property type="match status" value="1"/>
</dbReference>
<accession>A0ABY4CT48</accession>
<sequence length="257" mass="29230">MYQEERLIGILNYLQVHQRISIEDICNVFEVSRDTARRDLVKLEENRSIIRTRGGAILPSVTKEVLNYEQRLLDEPEGKREIGKLAASLIKNNEYLIMDASTTVQFVAEYMLNQNNVVVTNSIDIASILSKQEIGSLHVLGGLFNPTHRFIYGAKAIEMLSDYNADKLFLGTCGITQDGLSIPDAEEAYLAREMIRRVDQVIVLADHTKFGRKLFQRVCGWDDVDILITDKEPSDEMIEILNRHEVDVMLVRGTTND</sequence>
<dbReference type="InterPro" id="IPR036390">
    <property type="entry name" value="WH_DNA-bd_sf"/>
</dbReference>
<feature type="domain" description="HTH deoR-type" evidence="4">
    <location>
        <begin position="3"/>
        <end position="58"/>
    </location>
</feature>
<evidence type="ECO:0000259" key="4">
    <source>
        <dbReference type="PROSITE" id="PS51000"/>
    </source>
</evidence>
<dbReference type="EMBL" id="CP089291">
    <property type="protein sequence ID" value="UOF92436.1"/>
    <property type="molecule type" value="Genomic_DNA"/>
</dbReference>
<proteinExistence type="predicted"/>
<keyword evidence="6" id="KW-1185">Reference proteome</keyword>
<dbReference type="SMART" id="SM01134">
    <property type="entry name" value="DeoRC"/>
    <property type="match status" value="1"/>
</dbReference>
<dbReference type="InterPro" id="IPR050313">
    <property type="entry name" value="Carb_Metab_HTH_regulators"/>
</dbReference>
<evidence type="ECO:0000256" key="2">
    <source>
        <dbReference type="ARBA" id="ARBA00023125"/>
    </source>
</evidence>
<dbReference type="PANTHER" id="PTHR30363">
    <property type="entry name" value="HTH-TYPE TRANSCRIPTIONAL REGULATOR SRLR-RELATED"/>
    <property type="match status" value="1"/>
</dbReference>
<dbReference type="PROSITE" id="PS51000">
    <property type="entry name" value="HTH_DEOR_2"/>
    <property type="match status" value="1"/>
</dbReference>
<keyword evidence="3" id="KW-0804">Transcription</keyword>
<dbReference type="InterPro" id="IPR018356">
    <property type="entry name" value="Tscrpt_reg_HTH_DeoR_CS"/>
</dbReference>
<protein>
    <submittedName>
        <fullName evidence="5">DeoR/GlpR family DNA-binding transcription regulator</fullName>
    </submittedName>
</protein>
<evidence type="ECO:0000256" key="3">
    <source>
        <dbReference type="ARBA" id="ARBA00023163"/>
    </source>
</evidence>
<keyword evidence="1" id="KW-0805">Transcription regulation</keyword>
<dbReference type="Proteomes" id="UP000830167">
    <property type="component" value="Chromosome"/>
</dbReference>
<name>A0ABY4CT48_9BACL</name>
<organism evidence="5 6">
    <name type="scientific">Fodinisporobacter ferrooxydans</name>
    <dbReference type="NCBI Taxonomy" id="2901836"/>
    <lineage>
        <taxon>Bacteria</taxon>
        <taxon>Bacillati</taxon>
        <taxon>Bacillota</taxon>
        <taxon>Bacilli</taxon>
        <taxon>Bacillales</taxon>
        <taxon>Alicyclobacillaceae</taxon>
        <taxon>Fodinisporobacter</taxon>
    </lineage>
</organism>
<dbReference type="PANTHER" id="PTHR30363:SF51">
    <property type="entry name" value="HTH-TYPE TRANSCRIPTIONAL REPRESSOR GLCR"/>
    <property type="match status" value="1"/>
</dbReference>
<evidence type="ECO:0000313" key="5">
    <source>
        <dbReference type="EMBL" id="UOF92436.1"/>
    </source>
</evidence>
<dbReference type="Pfam" id="PF08220">
    <property type="entry name" value="HTH_DeoR"/>
    <property type="match status" value="1"/>
</dbReference>
<dbReference type="Gene3D" id="3.40.50.1360">
    <property type="match status" value="1"/>
</dbReference>
<reference evidence="5" key="1">
    <citation type="submission" date="2021-12" db="EMBL/GenBank/DDBJ databases">
        <title>Alicyclobacillaceae gen. nov., sp. nov., isolated from chalcocite enrichment system.</title>
        <authorList>
            <person name="Jiang Z."/>
        </authorList>
    </citation>
    <scope>NUCLEOTIDE SEQUENCE</scope>
    <source>
        <strain evidence="5">MYW30-H2</strain>
    </source>
</reference>
<dbReference type="PROSITE" id="PS00894">
    <property type="entry name" value="HTH_DEOR_1"/>
    <property type="match status" value="1"/>
</dbReference>
<gene>
    <name evidence="5" type="ORF">LSG31_09900</name>
</gene>
<dbReference type="SUPFAM" id="SSF100950">
    <property type="entry name" value="NagB/RpiA/CoA transferase-like"/>
    <property type="match status" value="1"/>
</dbReference>
<evidence type="ECO:0000313" key="6">
    <source>
        <dbReference type="Proteomes" id="UP000830167"/>
    </source>
</evidence>
<dbReference type="SMART" id="SM00420">
    <property type="entry name" value="HTH_DEOR"/>
    <property type="match status" value="1"/>
</dbReference>